<dbReference type="SUPFAM" id="SSF55811">
    <property type="entry name" value="Nudix"/>
    <property type="match status" value="1"/>
</dbReference>
<dbReference type="EMBL" id="JBCITK010000001">
    <property type="protein sequence ID" value="MEN0644810.1"/>
    <property type="molecule type" value="Genomic_DNA"/>
</dbReference>
<dbReference type="PRINTS" id="PR00502">
    <property type="entry name" value="NUDIXFAMILY"/>
</dbReference>
<keyword evidence="5" id="KW-1185">Reference proteome</keyword>
<dbReference type="InterPro" id="IPR020476">
    <property type="entry name" value="Nudix_hydrolase"/>
</dbReference>
<organism evidence="4 5">
    <name type="scientific">Alkalicoccobacillus gibsonii</name>
    <dbReference type="NCBI Taxonomy" id="79881"/>
    <lineage>
        <taxon>Bacteria</taxon>
        <taxon>Bacillati</taxon>
        <taxon>Bacillota</taxon>
        <taxon>Bacilli</taxon>
        <taxon>Bacillales</taxon>
        <taxon>Bacillaceae</taxon>
        <taxon>Alkalicoccobacillus</taxon>
    </lineage>
</organism>
<dbReference type="RefSeq" id="WP_343131431.1">
    <property type="nucleotide sequence ID" value="NZ_JBCITK010000001.1"/>
</dbReference>
<name>A0ABU9VLN7_9BACI</name>
<gene>
    <name evidence="4" type="ORF">MKY91_16775</name>
</gene>
<dbReference type="PROSITE" id="PS51462">
    <property type="entry name" value="NUDIX"/>
    <property type="match status" value="1"/>
</dbReference>
<dbReference type="InterPro" id="IPR015797">
    <property type="entry name" value="NUDIX_hydrolase-like_dom_sf"/>
</dbReference>
<dbReference type="Pfam" id="PF00293">
    <property type="entry name" value="NUDIX"/>
    <property type="match status" value="1"/>
</dbReference>
<dbReference type="PANTHER" id="PTHR43046:SF14">
    <property type="entry name" value="MUTT_NUDIX FAMILY PROTEIN"/>
    <property type="match status" value="1"/>
</dbReference>
<feature type="domain" description="Nudix hydrolase" evidence="3">
    <location>
        <begin position="4"/>
        <end position="140"/>
    </location>
</feature>
<keyword evidence="2" id="KW-0378">Hydrolase</keyword>
<reference evidence="4 5" key="1">
    <citation type="submission" date="2024-03" db="EMBL/GenBank/DDBJ databases">
        <title>Bacilli Hybrid Assemblies.</title>
        <authorList>
            <person name="Kovac J."/>
        </authorList>
    </citation>
    <scope>NUCLEOTIDE SEQUENCE [LARGE SCALE GENOMIC DNA]</scope>
    <source>
        <strain evidence="4 5">FSL R7-0666</strain>
    </source>
</reference>
<comment type="cofactor">
    <cofactor evidence="1">
        <name>Mg(2+)</name>
        <dbReference type="ChEBI" id="CHEBI:18420"/>
    </cofactor>
</comment>
<dbReference type="PANTHER" id="PTHR43046">
    <property type="entry name" value="GDP-MANNOSE MANNOSYL HYDROLASE"/>
    <property type="match status" value="1"/>
</dbReference>
<dbReference type="Gene3D" id="3.90.79.10">
    <property type="entry name" value="Nucleoside Triphosphate Pyrophosphohydrolase"/>
    <property type="match status" value="1"/>
</dbReference>
<dbReference type="Proteomes" id="UP001418796">
    <property type="component" value="Unassembled WGS sequence"/>
</dbReference>
<proteinExistence type="predicted"/>
<protein>
    <submittedName>
        <fullName evidence="4">NUDIX domain-containing protein</fullName>
    </submittedName>
</protein>
<evidence type="ECO:0000313" key="4">
    <source>
        <dbReference type="EMBL" id="MEN0644810.1"/>
    </source>
</evidence>
<evidence type="ECO:0000259" key="3">
    <source>
        <dbReference type="PROSITE" id="PS51462"/>
    </source>
</evidence>
<comment type="caution">
    <text evidence="4">The sequence shown here is derived from an EMBL/GenBank/DDBJ whole genome shotgun (WGS) entry which is preliminary data.</text>
</comment>
<dbReference type="InterPro" id="IPR000086">
    <property type="entry name" value="NUDIX_hydrolase_dom"/>
</dbReference>
<accession>A0ABU9VLN7</accession>
<evidence type="ECO:0000313" key="5">
    <source>
        <dbReference type="Proteomes" id="UP001418796"/>
    </source>
</evidence>
<dbReference type="CDD" id="cd18880">
    <property type="entry name" value="NUDIX_ADPRase"/>
    <property type="match status" value="1"/>
</dbReference>
<evidence type="ECO:0000256" key="1">
    <source>
        <dbReference type="ARBA" id="ARBA00001946"/>
    </source>
</evidence>
<sequence>MPTPFRTRAGAIILKNQALLLIEYQDEHGVHYNLPGGGVEPGESIKDAVKREVREEACIDVSVGELITVYEYLPYLASFRYGDVASLQLFFLCEMDSGQTPSLPIAPDPHQTNVVWAPLHSLQTMRLVPFISEILLESITNKRFIPFVQESELNNPL</sequence>
<evidence type="ECO:0000256" key="2">
    <source>
        <dbReference type="ARBA" id="ARBA00022801"/>
    </source>
</evidence>